<sequence length="249" mass="29546">MISKNDITSLSRLHNIRPWQEEKRYMQALILNSLFNYSLVFKGGTYLWLFHGLRRFSEDLDFTSNGELDNNIPENVNRDIKLIGINNELKIIKNNDITLSFRIISNGPLYSGVLDRTPVYIEISKREKIMNKPLALKFDFPEYNLPVRILSGMSLDEVSSEKVRAIYTRRKPRDIYDLFYLITTKGIKFNREMVNNKLEYYNISFNKREFIEEIMKQKDYFNNTLKGIVMEELPDINHIIKIIESWIDK</sequence>
<name>A0A7C4YCG1_UNCW3</name>
<dbReference type="InterPro" id="IPR014942">
    <property type="entry name" value="AbiEii"/>
</dbReference>
<proteinExistence type="predicted"/>
<dbReference type="Pfam" id="PF08843">
    <property type="entry name" value="AbiEii"/>
    <property type="match status" value="1"/>
</dbReference>
<reference evidence="1" key="1">
    <citation type="journal article" date="2020" name="mSystems">
        <title>Genome- and Community-Level Interaction Insights into Carbon Utilization and Element Cycling Functions of Hydrothermarchaeota in Hydrothermal Sediment.</title>
        <authorList>
            <person name="Zhou Z."/>
            <person name="Liu Y."/>
            <person name="Xu W."/>
            <person name="Pan J."/>
            <person name="Luo Z.H."/>
            <person name="Li M."/>
        </authorList>
    </citation>
    <scope>NUCLEOTIDE SEQUENCE [LARGE SCALE GENOMIC DNA]</scope>
    <source>
        <strain evidence="1">SpSt-780</strain>
    </source>
</reference>
<keyword evidence="1" id="KW-0808">Transferase</keyword>
<comment type="caution">
    <text evidence="1">The sequence shown here is derived from an EMBL/GenBank/DDBJ whole genome shotgun (WGS) entry which is preliminary data.</text>
</comment>
<gene>
    <name evidence="1" type="ORF">ENV67_03660</name>
</gene>
<dbReference type="EMBL" id="DTHG01000043">
    <property type="protein sequence ID" value="HGW91620.1"/>
    <property type="molecule type" value="Genomic_DNA"/>
</dbReference>
<organism evidence="1">
    <name type="scientific">candidate division WOR-3 bacterium</name>
    <dbReference type="NCBI Taxonomy" id="2052148"/>
    <lineage>
        <taxon>Bacteria</taxon>
        <taxon>Bacteria division WOR-3</taxon>
    </lineage>
</organism>
<evidence type="ECO:0000313" key="1">
    <source>
        <dbReference type="EMBL" id="HGW91620.1"/>
    </source>
</evidence>
<accession>A0A7C4YCG1</accession>
<dbReference type="Gene3D" id="3.10.450.620">
    <property type="entry name" value="JHP933, nucleotidyltransferase-like core domain"/>
    <property type="match status" value="1"/>
</dbReference>
<dbReference type="AlphaFoldDB" id="A0A7C4YCG1"/>
<dbReference type="GO" id="GO:0016740">
    <property type="term" value="F:transferase activity"/>
    <property type="evidence" value="ECO:0007669"/>
    <property type="project" value="UniProtKB-KW"/>
</dbReference>
<protein>
    <submittedName>
        <fullName evidence="1">Nucleotidyl transferase AbiEii/AbiGii toxin family protein</fullName>
    </submittedName>
</protein>